<evidence type="ECO:0000256" key="3">
    <source>
        <dbReference type="ARBA" id="ARBA00022598"/>
    </source>
</evidence>
<name>A0A2C9L2M7_BIOGL</name>
<dbReference type="PANTHER" id="PTHR43766">
    <property type="entry name" value="TRYPTOPHAN--TRNA LIGASE, MITOCHONDRIAL"/>
    <property type="match status" value="1"/>
</dbReference>
<dbReference type="Proteomes" id="UP000076420">
    <property type="component" value="Unassembled WGS sequence"/>
</dbReference>
<evidence type="ECO:0000256" key="8">
    <source>
        <dbReference type="ARBA" id="ARBA00030268"/>
    </source>
</evidence>
<evidence type="ECO:0000256" key="2">
    <source>
        <dbReference type="ARBA" id="ARBA00013161"/>
    </source>
</evidence>
<evidence type="ECO:0000313" key="12">
    <source>
        <dbReference type="Proteomes" id="UP000076420"/>
    </source>
</evidence>
<dbReference type="InterPro" id="IPR002306">
    <property type="entry name" value="Trp-tRNA-ligase"/>
</dbReference>
<keyword evidence="7 9" id="KW-0030">Aminoacyl-tRNA synthetase</keyword>
<dbReference type="PRINTS" id="PR01039">
    <property type="entry name" value="TRNASYNTHTRP"/>
</dbReference>
<dbReference type="GO" id="GO:0004830">
    <property type="term" value="F:tryptophan-tRNA ligase activity"/>
    <property type="evidence" value="ECO:0007669"/>
    <property type="project" value="UniProtKB-EC"/>
</dbReference>
<dbReference type="PROSITE" id="PS00178">
    <property type="entry name" value="AA_TRNA_LIGASE_I"/>
    <property type="match status" value="1"/>
</dbReference>
<evidence type="ECO:0000313" key="11">
    <source>
        <dbReference type="EnsemblMetazoa" id="BGLB026391-PA"/>
    </source>
</evidence>
<dbReference type="Gene3D" id="3.40.50.620">
    <property type="entry name" value="HUPs"/>
    <property type="match status" value="1"/>
</dbReference>
<dbReference type="VEuPathDB" id="VectorBase:BGLAX_029355"/>
<dbReference type="PANTHER" id="PTHR43766:SF1">
    <property type="entry name" value="TRYPTOPHAN--TRNA LIGASE, MITOCHONDRIAL"/>
    <property type="match status" value="1"/>
</dbReference>
<comment type="similarity">
    <text evidence="1 9">Belongs to the class-I aminoacyl-tRNA synthetase family.</text>
</comment>
<dbReference type="VEuPathDB" id="VectorBase:BGLB026391"/>
<evidence type="ECO:0000256" key="4">
    <source>
        <dbReference type="ARBA" id="ARBA00022741"/>
    </source>
</evidence>
<dbReference type="FunFam" id="3.40.50.620:FF:000082">
    <property type="entry name" value="MSW1p Mitochondrial tryptophanyl-tRNA synthetase"/>
    <property type="match status" value="1"/>
</dbReference>
<sequence>MTTVFSGIQPTGSLHLGNYMGAIKNWKPLIEKNQCIFCIVDMHAITMPYDKSLLHENIRKTLSSYIACGIDPSKTIIFKQSDVNEHTELAWILSCIVQYGKINGMIQFKEKSKQNSQKVSLGLYTYPILMAADILLYKTNYVPVGEDQTQHIELTREVASTFNKRYETTFFPIPSIITNKNSARIMSLKDGTKKMSKSDPSKHSRINLDDTPDEIKEKISKATTDSFDYVDYDTVNRPSLSN</sequence>
<gene>
    <name evidence="11" type="primary">106076266</name>
</gene>
<organism evidence="11 12">
    <name type="scientific">Biomphalaria glabrata</name>
    <name type="common">Bloodfluke planorb</name>
    <name type="synonym">Freshwater snail</name>
    <dbReference type="NCBI Taxonomy" id="6526"/>
    <lineage>
        <taxon>Eukaryota</taxon>
        <taxon>Metazoa</taxon>
        <taxon>Spiralia</taxon>
        <taxon>Lophotrochozoa</taxon>
        <taxon>Mollusca</taxon>
        <taxon>Gastropoda</taxon>
        <taxon>Heterobranchia</taxon>
        <taxon>Euthyneura</taxon>
        <taxon>Panpulmonata</taxon>
        <taxon>Hygrophila</taxon>
        <taxon>Lymnaeoidea</taxon>
        <taxon>Planorbidae</taxon>
        <taxon>Biomphalaria</taxon>
    </lineage>
</organism>
<dbReference type="GO" id="GO:0006436">
    <property type="term" value="P:tryptophanyl-tRNA aminoacylation"/>
    <property type="evidence" value="ECO:0007669"/>
    <property type="project" value="InterPro"/>
</dbReference>
<dbReference type="EnsemblMetazoa" id="BGLB026391-RA">
    <property type="protein sequence ID" value="BGLB026391-PA"/>
    <property type="gene ID" value="BGLB026391"/>
</dbReference>
<keyword evidence="4 9" id="KW-0547">Nucleotide-binding</keyword>
<dbReference type="SUPFAM" id="SSF52374">
    <property type="entry name" value="Nucleotidylyl transferase"/>
    <property type="match status" value="1"/>
</dbReference>
<dbReference type="KEGG" id="bgt:106076266"/>
<proteinExistence type="inferred from homology"/>
<evidence type="ECO:0000256" key="1">
    <source>
        <dbReference type="ARBA" id="ARBA00005594"/>
    </source>
</evidence>
<evidence type="ECO:0000256" key="6">
    <source>
        <dbReference type="ARBA" id="ARBA00022917"/>
    </source>
</evidence>
<feature type="region of interest" description="Disordered" evidence="10">
    <location>
        <begin position="190"/>
        <end position="213"/>
    </location>
</feature>
<dbReference type="InterPro" id="IPR001412">
    <property type="entry name" value="aa-tRNA-synth_I_CS"/>
</dbReference>
<dbReference type="CDD" id="cd00806">
    <property type="entry name" value="TrpRS_core"/>
    <property type="match status" value="1"/>
</dbReference>
<keyword evidence="6 9" id="KW-0648">Protein biosynthesis</keyword>
<dbReference type="InterPro" id="IPR002305">
    <property type="entry name" value="aa-tRNA-synth_Ic"/>
</dbReference>
<dbReference type="NCBIfam" id="TIGR00233">
    <property type="entry name" value="trpS"/>
    <property type="match status" value="1"/>
</dbReference>
<dbReference type="AlphaFoldDB" id="A0A2C9L2M7"/>
<dbReference type="GO" id="GO:0005739">
    <property type="term" value="C:mitochondrion"/>
    <property type="evidence" value="ECO:0007669"/>
    <property type="project" value="TreeGrafter"/>
</dbReference>
<dbReference type="STRING" id="6526.A0A2C9L2M7"/>
<evidence type="ECO:0000256" key="9">
    <source>
        <dbReference type="RuleBase" id="RU363036"/>
    </source>
</evidence>
<dbReference type="InterPro" id="IPR014729">
    <property type="entry name" value="Rossmann-like_a/b/a_fold"/>
</dbReference>
<evidence type="ECO:0000256" key="10">
    <source>
        <dbReference type="SAM" id="MobiDB-lite"/>
    </source>
</evidence>
<accession>A0A2C9L2M7</accession>
<evidence type="ECO:0000256" key="5">
    <source>
        <dbReference type="ARBA" id="ARBA00022840"/>
    </source>
</evidence>
<reference evidence="11" key="1">
    <citation type="submission" date="2020-05" db="UniProtKB">
        <authorList>
            <consortium name="EnsemblMetazoa"/>
        </authorList>
    </citation>
    <scope>IDENTIFICATION</scope>
    <source>
        <strain evidence="11">BB02</strain>
    </source>
</reference>
<evidence type="ECO:0000256" key="7">
    <source>
        <dbReference type="ARBA" id="ARBA00023146"/>
    </source>
</evidence>
<protein>
    <recommendedName>
        <fullName evidence="2">tryptophan--tRNA ligase</fullName>
        <ecNumber evidence="2">6.1.1.2</ecNumber>
    </recommendedName>
    <alternativeName>
        <fullName evidence="8">Tryptophanyl-tRNA synthetase</fullName>
    </alternativeName>
</protein>
<keyword evidence="5 9" id="KW-0067">ATP-binding</keyword>
<dbReference type="EC" id="6.1.1.2" evidence="2"/>
<dbReference type="InterPro" id="IPR050203">
    <property type="entry name" value="Trp-tRNA_synthetase"/>
</dbReference>
<keyword evidence="3 9" id="KW-0436">Ligase</keyword>
<dbReference type="Pfam" id="PF00579">
    <property type="entry name" value="tRNA-synt_1b"/>
    <property type="match status" value="1"/>
</dbReference>
<dbReference type="GO" id="GO:0005524">
    <property type="term" value="F:ATP binding"/>
    <property type="evidence" value="ECO:0007669"/>
    <property type="project" value="UniProtKB-KW"/>
</dbReference>